<reference evidence="2" key="1">
    <citation type="submission" date="2020-02" db="EMBL/GenBank/DDBJ databases">
        <title>Delineation of the pyrene-degrading pathway in Roseobacter clade bacteria by genomic analysis.</title>
        <authorList>
            <person name="Zhou H."/>
            <person name="Wang H."/>
        </authorList>
    </citation>
    <scope>NUCLEOTIDE SEQUENCE</scope>
    <source>
        <strain evidence="2">PrR005</strain>
    </source>
</reference>
<evidence type="ECO:0000313" key="2">
    <source>
        <dbReference type="EMBL" id="NDW45107.1"/>
    </source>
</evidence>
<keyword evidence="1" id="KW-1133">Transmembrane helix</keyword>
<protein>
    <submittedName>
        <fullName evidence="2">Uncharacterized protein</fullName>
    </submittedName>
</protein>
<gene>
    <name evidence="2" type="ORF">G0P99_09065</name>
</gene>
<evidence type="ECO:0000256" key="1">
    <source>
        <dbReference type="SAM" id="Phobius"/>
    </source>
</evidence>
<proteinExistence type="predicted"/>
<sequence length="122" mass="12496">MQILVGVAGLSLAVLVYAWAYGLAHDPDGPNWAHRQLFASAASLLSTSLAPVGAGYLTAGLLWPDALGTGLGLTVGAVMVPVVWVLSRRLLQRARKPGAEIVPLPGGPGKPVVPSAARRLAA</sequence>
<feature type="transmembrane region" description="Helical" evidence="1">
    <location>
        <begin position="66"/>
        <end position="86"/>
    </location>
</feature>
<keyword evidence="1" id="KW-0472">Membrane</keyword>
<dbReference type="RefSeq" id="WP_164129052.1">
    <property type="nucleotide sequence ID" value="NZ_JAAGOX010000011.1"/>
</dbReference>
<dbReference type="AlphaFoldDB" id="A0A6B2NRA0"/>
<keyword evidence="1" id="KW-0812">Transmembrane</keyword>
<accession>A0A6B2NRA0</accession>
<name>A0A6B2NRA0_9RHOB</name>
<comment type="caution">
    <text evidence="2">The sequence shown here is derived from an EMBL/GenBank/DDBJ whole genome shotgun (WGS) entry which is preliminary data.</text>
</comment>
<dbReference type="EMBL" id="JAAGOX010000011">
    <property type="protein sequence ID" value="NDW45107.1"/>
    <property type="molecule type" value="Genomic_DNA"/>
</dbReference>
<organism evidence="2">
    <name type="scientific">Ruegeria sp. PrR005</name>
    <dbReference type="NCBI Taxonomy" id="2706882"/>
    <lineage>
        <taxon>Bacteria</taxon>
        <taxon>Pseudomonadati</taxon>
        <taxon>Pseudomonadota</taxon>
        <taxon>Alphaproteobacteria</taxon>
        <taxon>Rhodobacterales</taxon>
        <taxon>Roseobacteraceae</taxon>
        <taxon>Ruegeria</taxon>
    </lineage>
</organism>